<protein>
    <recommendedName>
        <fullName evidence="3">Leucine-rich repeat domain-containing protein</fullName>
    </recommendedName>
</protein>
<sequence length="291" mass="33427">MRVATVDGLVTLFYDGSKELNNQRLNEEWLLTNYVHPMNNDHDNIEGDNIESWPLSDACKEYFREKLSWQQVIVVEGVTEIPENTFFGCMNVKRVIFANTVMRIEKFAFYLCYRLAFIKWPMNLEYIGNDAFYECNLSSVFIPPRCVEICTRAFFKNKNLSIFHVPQDTELGRDIITNTAIARASPIEGNNQFIGFGDFFSGLGVAANNNMNEWLKNMNNDEEYALHRACSSFQPLKEVLCGMIQEKGLKAFKEKNSAGITPSRYLQGNPYADVTEKEVIESYILQMMGKC</sequence>
<dbReference type="InterPro" id="IPR026906">
    <property type="entry name" value="LRR_5"/>
</dbReference>
<evidence type="ECO:0000313" key="1">
    <source>
        <dbReference type="EMBL" id="GFH43826.1"/>
    </source>
</evidence>
<name>A0AAD3CDK6_9STRA</name>
<dbReference type="Proteomes" id="UP001054902">
    <property type="component" value="Unassembled WGS sequence"/>
</dbReference>
<gene>
    <name evidence="1" type="ORF">CTEN210_00299</name>
</gene>
<dbReference type="InterPro" id="IPR032675">
    <property type="entry name" value="LRR_dom_sf"/>
</dbReference>
<keyword evidence="2" id="KW-1185">Reference proteome</keyword>
<dbReference type="PANTHER" id="PTHR45661">
    <property type="entry name" value="SURFACE ANTIGEN"/>
    <property type="match status" value="1"/>
</dbReference>
<dbReference type="Pfam" id="PF13306">
    <property type="entry name" value="LRR_5"/>
    <property type="match status" value="1"/>
</dbReference>
<reference evidence="1 2" key="1">
    <citation type="journal article" date="2021" name="Sci. Rep.">
        <title>The genome of the diatom Chaetoceros tenuissimus carries an ancient integrated fragment of an extant virus.</title>
        <authorList>
            <person name="Hongo Y."/>
            <person name="Kimura K."/>
            <person name="Takaki Y."/>
            <person name="Yoshida Y."/>
            <person name="Baba S."/>
            <person name="Kobayashi G."/>
            <person name="Nagasaki K."/>
            <person name="Hano T."/>
            <person name="Tomaru Y."/>
        </authorList>
    </citation>
    <scope>NUCLEOTIDE SEQUENCE [LARGE SCALE GENOMIC DNA]</scope>
    <source>
        <strain evidence="1 2">NIES-3715</strain>
    </source>
</reference>
<evidence type="ECO:0008006" key="3">
    <source>
        <dbReference type="Google" id="ProtNLM"/>
    </source>
</evidence>
<dbReference type="AlphaFoldDB" id="A0AAD3CDK6"/>
<comment type="caution">
    <text evidence="1">The sequence shown here is derived from an EMBL/GenBank/DDBJ whole genome shotgun (WGS) entry which is preliminary data.</text>
</comment>
<accession>A0AAD3CDK6</accession>
<organism evidence="1 2">
    <name type="scientific">Chaetoceros tenuissimus</name>
    <dbReference type="NCBI Taxonomy" id="426638"/>
    <lineage>
        <taxon>Eukaryota</taxon>
        <taxon>Sar</taxon>
        <taxon>Stramenopiles</taxon>
        <taxon>Ochrophyta</taxon>
        <taxon>Bacillariophyta</taxon>
        <taxon>Coscinodiscophyceae</taxon>
        <taxon>Chaetocerotophycidae</taxon>
        <taxon>Chaetocerotales</taxon>
        <taxon>Chaetocerotaceae</taxon>
        <taxon>Chaetoceros</taxon>
    </lineage>
</organism>
<evidence type="ECO:0000313" key="2">
    <source>
        <dbReference type="Proteomes" id="UP001054902"/>
    </source>
</evidence>
<dbReference type="EMBL" id="BLLK01000019">
    <property type="protein sequence ID" value="GFH43826.1"/>
    <property type="molecule type" value="Genomic_DNA"/>
</dbReference>
<dbReference type="InterPro" id="IPR053139">
    <property type="entry name" value="Surface_bspA-like"/>
</dbReference>
<proteinExistence type="predicted"/>
<dbReference type="PANTHER" id="PTHR45661:SF3">
    <property type="entry name" value="IG-LIKE DOMAIN-CONTAINING PROTEIN"/>
    <property type="match status" value="1"/>
</dbReference>
<dbReference type="Gene3D" id="3.80.10.10">
    <property type="entry name" value="Ribonuclease Inhibitor"/>
    <property type="match status" value="1"/>
</dbReference>